<organism evidence="1">
    <name type="scientific">bioreactor metagenome</name>
    <dbReference type="NCBI Taxonomy" id="1076179"/>
    <lineage>
        <taxon>unclassified sequences</taxon>
        <taxon>metagenomes</taxon>
        <taxon>ecological metagenomes</taxon>
    </lineage>
</organism>
<protein>
    <recommendedName>
        <fullName evidence="2">PHP domain-containing protein</fullName>
    </recommendedName>
</protein>
<evidence type="ECO:0000313" key="1">
    <source>
        <dbReference type="EMBL" id="MPN48034.1"/>
    </source>
</evidence>
<gene>
    <name evidence="1" type="ORF">SDC9_195638</name>
</gene>
<accession>A0A645II98</accession>
<name>A0A645II98_9ZZZZ</name>
<dbReference type="Gene3D" id="3.20.20.140">
    <property type="entry name" value="Metal-dependent hydrolases"/>
    <property type="match status" value="1"/>
</dbReference>
<dbReference type="EMBL" id="VSSQ01109992">
    <property type="protein sequence ID" value="MPN48034.1"/>
    <property type="molecule type" value="Genomic_DNA"/>
</dbReference>
<evidence type="ECO:0008006" key="2">
    <source>
        <dbReference type="Google" id="ProtNLM"/>
    </source>
</evidence>
<reference evidence="1" key="1">
    <citation type="submission" date="2019-08" db="EMBL/GenBank/DDBJ databases">
        <authorList>
            <person name="Kucharzyk K."/>
            <person name="Murdoch R.W."/>
            <person name="Higgins S."/>
            <person name="Loffler F."/>
        </authorList>
    </citation>
    <scope>NUCLEOTIDE SEQUENCE</scope>
</reference>
<proteinExistence type="predicted"/>
<sequence length="124" mass="13159">MSGSEKLLLTTASSISVDEVTALVRKYGGTAFPAHINRPSYSVTASLGTVPQVGFEAVEVTADGDVESLSAMYSEMRGKPVLYNSDAHFLGQIQDAGPWLDLTDCSAQSLISALNGKSKFLWGK</sequence>
<dbReference type="InterPro" id="IPR016195">
    <property type="entry name" value="Pol/histidinol_Pase-like"/>
</dbReference>
<dbReference type="AlphaFoldDB" id="A0A645II98"/>
<comment type="caution">
    <text evidence="1">The sequence shown here is derived from an EMBL/GenBank/DDBJ whole genome shotgun (WGS) entry which is preliminary data.</text>
</comment>
<dbReference type="SUPFAM" id="SSF89550">
    <property type="entry name" value="PHP domain-like"/>
    <property type="match status" value="1"/>
</dbReference>